<comment type="subcellular location">
    <subcellularLocation>
        <location evidence="1 8">Cell membrane</location>
        <topology evidence="1 8">Multi-pass membrane protein</topology>
    </subcellularLocation>
</comment>
<sequence>MTIEKFLEVLSGFLWGKPLIYTVLFVGLYLTIGSGFWQFRKIGYILKNTLGKIGKKSEGGEGMLTPFQAVSIALAGTIGVGNIAGVASAIAVGGPGAVFWMWVCALVGMMTKMVEVTLAVHYRDKNPDGSTYGGPTYYMEKGLGIERGFGFWKPLAVLFGVGIFSTFFITLQCYTVSEAINNTFKIPMILVGLIYILLTYMVILGGIKKVGEVTSYVVPFMAIFYIVGGLFIILSRLPAAISGLGLIFKSAFTGTAAVGGFAGATISKALQMGVARSIYSNEAGWGTAPMAHSTAKTDHPVRQGLWGAFEVFMDTIVVCSITALVIITTGMWSSGASGASLTLAAFEKGLGYFGKVVVTVGIFLFGWSTTTGWYTYYEIILRHLLKGKEKLHKTILTVYKYLYPIPGFLMVVFAVTTGLPPAIVWLLGDVTSALPTFINLIVVLILAPKFFELLRDFNAREFKESKAQTVKKLFFED</sequence>
<dbReference type="PRINTS" id="PR00175">
    <property type="entry name" value="NAALASMPORT"/>
</dbReference>
<evidence type="ECO:0000256" key="1">
    <source>
        <dbReference type="ARBA" id="ARBA00004651"/>
    </source>
</evidence>
<keyword evidence="6 8" id="KW-1133">Transmembrane helix</keyword>
<keyword evidence="3 8" id="KW-0813">Transport</keyword>
<name>A0A162N0F0_9FIRM</name>
<dbReference type="STRING" id="520767.ATZ99_01390"/>
<dbReference type="EMBL" id="LOHZ01000015">
    <property type="protein sequence ID" value="KYO68630.1"/>
    <property type="molecule type" value="Genomic_DNA"/>
</dbReference>
<dbReference type="GO" id="GO:0005283">
    <property type="term" value="F:amino acid:sodium symporter activity"/>
    <property type="evidence" value="ECO:0007669"/>
    <property type="project" value="InterPro"/>
</dbReference>
<feature type="transmembrane region" description="Helical" evidence="8">
    <location>
        <begin position="352"/>
        <end position="377"/>
    </location>
</feature>
<dbReference type="PANTHER" id="PTHR30330:SF14">
    <property type="entry name" value="SODIUM_AMINO ACID (ALANINE) SYMPORTER"/>
    <property type="match status" value="1"/>
</dbReference>
<evidence type="ECO:0000256" key="4">
    <source>
        <dbReference type="ARBA" id="ARBA00022475"/>
    </source>
</evidence>
<evidence type="ECO:0000256" key="5">
    <source>
        <dbReference type="ARBA" id="ARBA00022692"/>
    </source>
</evidence>
<keyword evidence="8" id="KW-0769">Symport</keyword>
<evidence type="ECO:0000256" key="6">
    <source>
        <dbReference type="ARBA" id="ARBA00022989"/>
    </source>
</evidence>
<gene>
    <name evidence="9" type="primary">alsT_1</name>
    <name evidence="9" type="ORF">ATZ99_01390</name>
</gene>
<evidence type="ECO:0000313" key="10">
    <source>
        <dbReference type="Proteomes" id="UP000075737"/>
    </source>
</evidence>
<organism evidence="9 10">
    <name type="scientific">Thermovenabulum gondwanense</name>
    <dbReference type="NCBI Taxonomy" id="520767"/>
    <lineage>
        <taxon>Bacteria</taxon>
        <taxon>Bacillati</taxon>
        <taxon>Bacillota</taxon>
        <taxon>Clostridia</taxon>
        <taxon>Thermosediminibacterales</taxon>
        <taxon>Thermosediminibacteraceae</taxon>
        <taxon>Thermovenabulum</taxon>
    </lineage>
</organism>
<evidence type="ECO:0000256" key="7">
    <source>
        <dbReference type="ARBA" id="ARBA00023136"/>
    </source>
</evidence>
<feature type="transmembrane region" description="Helical" evidence="8">
    <location>
        <begin position="72"/>
        <end position="93"/>
    </location>
</feature>
<feature type="transmembrane region" description="Helical" evidence="8">
    <location>
        <begin position="155"/>
        <end position="177"/>
    </location>
</feature>
<dbReference type="Pfam" id="PF01235">
    <property type="entry name" value="Na_Ala_symp"/>
    <property type="match status" value="1"/>
</dbReference>
<proteinExistence type="inferred from homology"/>
<dbReference type="Proteomes" id="UP000075737">
    <property type="component" value="Unassembled WGS sequence"/>
</dbReference>
<dbReference type="PATRIC" id="fig|520767.4.peg.146"/>
<keyword evidence="5 8" id="KW-0812">Transmembrane</keyword>
<feature type="transmembrane region" description="Helical" evidence="8">
    <location>
        <begin position="246"/>
        <end position="266"/>
    </location>
</feature>
<protein>
    <submittedName>
        <fullName evidence="9">Amino-acid carrier protein AlsT</fullName>
    </submittedName>
</protein>
<feature type="transmembrane region" description="Helical" evidence="8">
    <location>
        <begin position="183"/>
        <end position="204"/>
    </location>
</feature>
<dbReference type="NCBIfam" id="TIGR00835">
    <property type="entry name" value="agcS"/>
    <property type="match status" value="1"/>
</dbReference>
<dbReference type="PROSITE" id="PS00873">
    <property type="entry name" value="NA_ALANINE_SYMP"/>
    <property type="match status" value="1"/>
</dbReference>
<keyword evidence="7 8" id="KW-0472">Membrane</keyword>
<dbReference type="InterPro" id="IPR001463">
    <property type="entry name" value="Na/Ala_symport"/>
</dbReference>
<evidence type="ECO:0000256" key="3">
    <source>
        <dbReference type="ARBA" id="ARBA00022448"/>
    </source>
</evidence>
<accession>A0A162N0F0</accession>
<comment type="similarity">
    <text evidence="2 8">Belongs to the alanine or glycine:cation symporter (AGCS) (TC 2.A.25) family.</text>
</comment>
<dbReference type="GO" id="GO:0005886">
    <property type="term" value="C:plasma membrane"/>
    <property type="evidence" value="ECO:0007669"/>
    <property type="project" value="UniProtKB-SubCell"/>
</dbReference>
<dbReference type="Gene3D" id="1.20.1740.10">
    <property type="entry name" value="Amino acid/polyamine transporter I"/>
    <property type="match status" value="1"/>
</dbReference>
<keyword evidence="10" id="KW-1185">Reference proteome</keyword>
<dbReference type="AlphaFoldDB" id="A0A162N0F0"/>
<evidence type="ECO:0000256" key="8">
    <source>
        <dbReference type="RuleBase" id="RU363064"/>
    </source>
</evidence>
<evidence type="ECO:0000256" key="2">
    <source>
        <dbReference type="ARBA" id="ARBA00009261"/>
    </source>
</evidence>
<feature type="transmembrane region" description="Helical" evidence="8">
    <location>
        <begin position="422"/>
        <end position="447"/>
    </location>
</feature>
<feature type="transmembrane region" description="Helical" evidence="8">
    <location>
        <begin position="398"/>
        <end position="416"/>
    </location>
</feature>
<reference evidence="9 10" key="1">
    <citation type="submission" date="2015-12" db="EMBL/GenBank/DDBJ databases">
        <title>Draft genome of Thermovenabulum gondwanense isolated from a red thermophilic microbial mat colonisisng an outflow channel of a bore well.</title>
        <authorList>
            <person name="Patel B.K."/>
        </authorList>
    </citation>
    <scope>NUCLEOTIDE SEQUENCE [LARGE SCALE GENOMIC DNA]</scope>
    <source>
        <strain evidence="9 10">R270</strain>
    </source>
</reference>
<feature type="transmembrane region" description="Helical" evidence="8">
    <location>
        <begin position="216"/>
        <end position="234"/>
    </location>
</feature>
<dbReference type="PANTHER" id="PTHR30330">
    <property type="entry name" value="AGSS FAMILY TRANSPORTER, SODIUM-ALANINE"/>
    <property type="match status" value="1"/>
</dbReference>
<feature type="transmembrane region" description="Helical" evidence="8">
    <location>
        <begin position="20"/>
        <end position="39"/>
    </location>
</feature>
<feature type="transmembrane region" description="Helical" evidence="8">
    <location>
        <begin position="99"/>
        <end position="120"/>
    </location>
</feature>
<comment type="caution">
    <text evidence="9">The sequence shown here is derived from an EMBL/GenBank/DDBJ whole genome shotgun (WGS) entry which is preliminary data.</text>
</comment>
<evidence type="ECO:0000313" key="9">
    <source>
        <dbReference type="EMBL" id="KYO68630.1"/>
    </source>
</evidence>
<feature type="transmembrane region" description="Helical" evidence="8">
    <location>
        <begin position="311"/>
        <end position="332"/>
    </location>
</feature>
<keyword evidence="4 8" id="KW-1003">Cell membrane</keyword>